<name>A0ABW4BBX0_9LACO</name>
<feature type="transmembrane region" description="Helical" evidence="1">
    <location>
        <begin position="77"/>
        <end position="97"/>
    </location>
</feature>
<evidence type="ECO:0000313" key="2">
    <source>
        <dbReference type="EMBL" id="MFD1398012.1"/>
    </source>
</evidence>
<feature type="transmembrane region" description="Helical" evidence="1">
    <location>
        <begin position="182"/>
        <end position="204"/>
    </location>
</feature>
<evidence type="ECO:0000256" key="1">
    <source>
        <dbReference type="SAM" id="Phobius"/>
    </source>
</evidence>
<organism evidence="2 3">
    <name type="scientific">Lacticaseibacillus suilingensis</name>
    <dbReference type="NCBI Taxonomy" id="2799577"/>
    <lineage>
        <taxon>Bacteria</taxon>
        <taxon>Bacillati</taxon>
        <taxon>Bacillota</taxon>
        <taxon>Bacilli</taxon>
        <taxon>Lactobacillales</taxon>
        <taxon>Lactobacillaceae</taxon>
        <taxon>Lacticaseibacillus</taxon>
    </lineage>
</organism>
<feature type="transmembrane region" description="Helical" evidence="1">
    <location>
        <begin position="38"/>
        <end position="56"/>
    </location>
</feature>
<feature type="transmembrane region" description="Helical" evidence="1">
    <location>
        <begin position="117"/>
        <end position="136"/>
    </location>
</feature>
<evidence type="ECO:0008006" key="4">
    <source>
        <dbReference type="Google" id="ProtNLM"/>
    </source>
</evidence>
<keyword evidence="1" id="KW-0472">Membrane</keyword>
<proteinExistence type="predicted"/>
<accession>A0ABW4BBX0</accession>
<reference evidence="3" key="1">
    <citation type="journal article" date="2019" name="Int. J. Syst. Evol. Microbiol.">
        <title>The Global Catalogue of Microorganisms (GCM) 10K type strain sequencing project: providing services to taxonomists for standard genome sequencing and annotation.</title>
        <authorList>
            <consortium name="The Broad Institute Genomics Platform"/>
            <consortium name="The Broad Institute Genome Sequencing Center for Infectious Disease"/>
            <person name="Wu L."/>
            <person name="Ma J."/>
        </authorList>
    </citation>
    <scope>NUCLEOTIDE SEQUENCE [LARGE SCALE GENOMIC DNA]</scope>
    <source>
        <strain evidence="3">CCM 9110</strain>
    </source>
</reference>
<gene>
    <name evidence="2" type="ORF">ACFQ41_01665</name>
</gene>
<dbReference type="RefSeq" id="WP_204118571.1">
    <property type="nucleotide sequence ID" value="NZ_BOLV01000006.1"/>
</dbReference>
<keyword evidence="1" id="KW-0812">Transmembrane</keyword>
<evidence type="ECO:0000313" key="3">
    <source>
        <dbReference type="Proteomes" id="UP001597199"/>
    </source>
</evidence>
<protein>
    <recommendedName>
        <fullName evidence="4">ABC transporter permease</fullName>
    </recommendedName>
</protein>
<sequence>MKLRSVLLIQLKHGAARYLLMGVGVAGFASANSQTAQVFYTFPWLLILLSAILTPLHTARLGVQYGLNRRHMVSGELSVALGSALWFTAVLWLTASLTAPRTVMFYIDRYGTYDLRGGYLLLGTLAVTLAGALLRAYHNSLKLIVPLALVGGMISAETYPSGRPAGVLAKFLYRPATPSGQPWMIILLLALLCLVLVGLMFWAYRRFELRSGEVTRPT</sequence>
<dbReference type="EMBL" id="JBHTOA010000015">
    <property type="protein sequence ID" value="MFD1398012.1"/>
    <property type="molecule type" value="Genomic_DNA"/>
</dbReference>
<comment type="caution">
    <text evidence="2">The sequence shown here is derived from an EMBL/GenBank/DDBJ whole genome shotgun (WGS) entry which is preliminary data.</text>
</comment>
<feature type="transmembrane region" description="Helical" evidence="1">
    <location>
        <begin position="143"/>
        <end position="162"/>
    </location>
</feature>
<dbReference type="Proteomes" id="UP001597199">
    <property type="component" value="Unassembled WGS sequence"/>
</dbReference>
<keyword evidence="1" id="KW-1133">Transmembrane helix</keyword>
<feature type="transmembrane region" description="Helical" evidence="1">
    <location>
        <begin position="15"/>
        <end position="32"/>
    </location>
</feature>
<keyword evidence="3" id="KW-1185">Reference proteome</keyword>